<name>A0A8T3AFJ7_DENNO</name>
<dbReference type="Proteomes" id="UP000829196">
    <property type="component" value="Unassembled WGS sequence"/>
</dbReference>
<keyword evidence="1" id="KW-0175">Coiled coil</keyword>
<evidence type="ECO:0000256" key="1">
    <source>
        <dbReference type="SAM" id="Coils"/>
    </source>
</evidence>
<feature type="region of interest" description="Disordered" evidence="2">
    <location>
        <begin position="258"/>
        <end position="288"/>
    </location>
</feature>
<proteinExistence type="predicted"/>
<feature type="region of interest" description="Disordered" evidence="2">
    <location>
        <begin position="1"/>
        <end position="34"/>
    </location>
</feature>
<comment type="caution">
    <text evidence="3">The sequence shown here is derived from an EMBL/GenBank/DDBJ whole genome shotgun (WGS) entry which is preliminary data.</text>
</comment>
<dbReference type="SMR" id="A0A8T3AFJ7"/>
<dbReference type="OrthoDB" id="791978at2759"/>
<feature type="compositionally biased region" description="Basic and acidic residues" evidence="2">
    <location>
        <begin position="1"/>
        <end position="13"/>
    </location>
</feature>
<sequence>MSGDHFPSRDYAVRENPVVPPDGRRRPDKGARADDLASTVTSDSLIIFCKKFHFSNDVVAVAPKRSDRAGVPPPGYLTICETLLRSELRFPLPAELIEILMHCGVSISQFTYRGMSVTIGLIALFRDRGAILTPERLSRMGRFTSDAQGRITFRFKWLDMRTRDPAKSWANAFFFVKNEWGLAEKQGKLRDLPVPLHVGEEDIKRFLKVPDVEHLLYDVRYMNKYTEEEFMFKIGMSVQAGRSDAKMLKLTSKIPERPAGVSKAATKRQTRGEDLQASKKKKLEGVATSKAAPVSSPSIIHIPENVLSHQCIGRRKAADLLSRRTELEVELTEALNHWNDEFVRVKYLHGEFKRKYDLKAKEVKILEEELCGCRTELANMVHSTSLQNHQTDQLQIDLVEAQSTIAQLSKDQKSSAEKIAVLEAENKRSQTLIAEKEAVLTSLESSGVIEDFKKSIAFKIIIQDHVQEARDHIYEVEVKALEKQCIEEGFIRGFLKGIRLVQRKTGVEVEGLTPSQASDDFSSDSDGDEIESELQRAFALEADDEIVEIE</sequence>
<feature type="region of interest" description="Disordered" evidence="2">
    <location>
        <begin position="512"/>
        <end position="531"/>
    </location>
</feature>
<feature type="coiled-coil region" evidence="1">
    <location>
        <begin position="391"/>
        <end position="425"/>
    </location>
</feature>
<evidence type="ECO:0000256" key="2">
    <source>
        <dbReference type="SAM" id="MobiDB-lite"/>
    </source>
</evidence>
<gene>
    <name evidence="3" type="ORF">KFK09_025224</name>
</gene>
<accession>A0A8T3AFJ7</accession>
<feature type="compositionally biased region" description="Basic and acidic residues" evidence="2">
    <location>
        <begin position="22"/>
        <end position="34"/>
    </location>
</feature>
<dbReference type="EMBL" id="JAGYWB010000017">
    <property type="protein sequence ID" value="KAI0495077.1"/>
    <property type="molecule type" value="Genomic_DNA"/>
</dbReference>
<evidence type="ECO:0000313" key="3">
    <source>
        <dbReference type="EMBL" id="KAI0495077.1"/>
    </source>
</evidence>
<keyword evidence="4" id="KW-1185">Reference proteome</keyword>
<evidence type="ECO:0000313" key="4">
    <source>
        <dbReference type="Proteomes" id="UP000829196"/>
    </source>
</evidence>
<protein>
    <submittedName>
        <fullName evidence="3">Uncharacterized protein</fullName>
    </submittedName>
</protein>
<dbReference type="AlphaFoldDB" id="A0A8T3AFJ7"/>
<reference evidence="3" key="1">
    <citation type="journal article" date="2022" name="Front. Genet.">
        <title>Chromosome-Scale Assembly of the Dendrobium nobile Genome Provides Insights Into the Molecular Mechanism of the Biosynthesis of the Medicinal Active Ingredient of Dendrobium.</title>
        <authorList>
            <person name="Xu Q."/>
            <person name="Niu S.-C."/>
            <person name="Li K.-L."/>
            <person name="Zheng P.-J."/>
            <person name="Zhang X.-J."/>
            <person name="Jia Y."/>
            <person name="Liu Y."/>
            <person name="Niu Y.-X."/>
            <person name="Yu L.-H."/>
            <person name="Chen D.-F."/>
            <person name="Zhang G.-Q."/>
        </authorList>
    </citation>
    <scope>NUCLEOTIDE SEQUENCE</scope>
    <source>
        <tissue evidence="3">Leaf</tissue>
    </source>
</reference>
<organism evidence="3 4">
    <name type="scientific">Dendrobium nobile</name>
    <name type="common">Orchid</name>
    <dbReference type="NCBI Taxonomy" id="94219"/>
    <lineage>
        <taxon>Eukaryota</taxon>
        <taxon>Viridiplantae</taxon>
        <taxon>Streptophyta</taxon>
        <taxon>Embryophyta</taxon>
        <taxon>Tracheophyta</taxon>
        <taxon>Spermatophyta</taxon>
        <taxon>Magnoliopsida</taxon>
        <taxon>Liliopsida</taxon>
        <taxon>Asparagales</taxon>
        <taxon>Orchidaceae</taxon>
        <taxon>Epidendroideae</taxon>
        <taxon>Malaxideae</taxon>
        <taxon>Dendrobiinae</taxon>
        <taxon>Dendrobium</taxon>
    </lineage>
</organism>
<feature type="compositionally biased region" description="Acidic residues" evidence="2">
    <location>
        <begin position="521"/>
        <end position="531"/>
    </location>
</feature>